<evidence type="ECO:0000313" key="1">
    <source>
        <dbReference type="EMBL" id="RZC48750.1"/>
    </source>
</evidence>
<dbReference type="EMBL" id="CM010716">
    <property type="protein sequence ID" value="RZC48750.1"/>
    <property type="molecule type" value="Genomic_DNA"/>
</dbReference>
<evidence type="ECO:0000313" key="2">
    <source>
        <dbReference type="Proteomes" id="UP000316621"/>
    </source>
</evidence>
<sequence length="97" mass="10998">MSIADVHRFSTIKVWTVSYIHQSIDDDYKRIDLNTWDIVSLRRPYMKKGLLSNVRLGIEKPQDDNTIAVYINCNSVGAVFIHATANISIDAMEPVTS</sequence>
<dbReference type="Proteomes" id="UP000316621">
    <property type="component" value="Chromosome 2"/>
</dbReference>
<keyword evidence="2" id="KW-1185">Reference proteome</keyword>
<dbReference type="AlphaFoldDB" id="A0A4Y7ILT8"/>
<gene>
    <name evidence="1" type="ORF">C5167_017180</name>
</gene>
<name>A0A4Y7ILT8_PAPSO</name>
<reference evidence="1 2" key="1">
    <citation type="journal article" date="2018" name="Science">
        <title>The opium poppy genome and morphinan production.</title>
        <authorList>
            <person name="Guo L."/>
            <person name="Winzer T."/>
            <person name="Yang X."/>
            <person name="Li Y."/>
            <person name="Ning Z."/>
            <person name="He Z."/>
            <person name="Teodor R."/>
            <person name="Lu Y."/>
            <person name="Bowser T.A."/>
            <person name="Graham I.A."/>
            <person name="Ye K."/>
        </authorList>
    </citation>
    <scope>NUCLEOTIDE SEQUENCE [LARGE SCALE GENOMIC DNA]</scope>
    <source>
        <strain evidence="2">cv. HN1</strain>
        <tissue evidence="1">Leaves</tissue>
    </source>
</reference>
<accession>A0A4Y7ILT8</accession>
<proteinExistence type="predicted"/>
<dbReference type="Gramene" id="RZC48750">
    <property type="protein sequence ID" value="RZC48750"/>
    <property type="gene ID" value="C5167_017180"/>
</dbReference>
<protein>
    <submittedName>
        <fullName evidence="1">Uncharacterized protein</fullName>
    </submittedName>
</protein>
<organism evidence="1 2">
    <name type="scientific">Papaver somniferum</name>
    <name type="common">Opium poppy</name>
    <dbReference type="NCBI Taxonomy" id="3469"/>
    <lineage>
        <taxon>Eukaryota</taxon>
        <taxon>Viridiplantae</taxon>
        <taxon>Streptophyta</taxon>
        <taxon>Embryophyta</taxon>
        <taxon>Tracheophyta</taxon>
        <taxon>Spermatophyta</taxon>
        <taxon>Magnoliopsida</taxon>
        <taxon>Ranunculales</taxon>
        <taxon>Papaveraceae</taxon>
        <taxon>Papaveroideae</taxon>
        <taxon>Papaver</taxon>
    </lineage>
</organism>